<protein>
    <submittedName>
        <fullName evidence="1">Uncharacterized protein</fullName>
    </submittedName>
</protein>
<evidence type="ECO:0000313" key="1">
    <source>
        <dbReference type="EMBL" id="MFC0605913.1"/>
    </source>
</evidence>
<dbReference type="RefSeq" id="WP_386065340.1">
    <property type="nucleotide sequence ID" value="NZ_JBHLTQ010000018.1"/>
</dbReference>
<organism evidence="1 2">
    <name type="scientific">Winogradskyella pulchriflava</name>
    <dbReference type="NCBI Taxonomy" id="1110688"/>
    <lineage>
        <taxon>Bacteria</taxon>
        <taxon>Pseudomonadati</taxon>
        <taxon>Bacteroidota</taxon>
        <taxon>Flavobacteriia</taxon>
        <taxon>Flavobacteriales</taxon>
        <taxon>Flavobacteriaceae</taxon>
        <taxon>Winogradskyella</taxon>
    </lineage>
</organism>
<name>A0ABV6QC79_9FLAO</name>
<comment type="caution">
    <text evidence="1">The sequence shown here is derived from an EMBL/GenBank/DDBJ whole genome shotgun (WGS) entry which is preliminary data.</text>
</comment>
<evidence type="ECO:0000313" key="2">
    <source>
        <dbReference type="Proteomes" id="UP001589832"/>
    </source>
</evidence>
<dbReference type="EMBL" id="JBHLTQ010000018">
    <property type="protein sequence ID" value="MFC0605913.1"/>
    <property type="molecule type" value="Genomic_DNA"/>
</dbReference>
<gene>
    <name evidence="1" type="ORF">ACFFGA_15230</name>
</gene>
<keyword evidence="2" id="KW-1185">Reference proteome</keyword>
<sequence>MELSKNTDLFNAICLVQIKSVTDIVDIPDLQTIYHTPSKISFTINSSPNESGVLHRKRLTLNYPGLSTADFNKFHKLLHGEYQVFIKLDNNDIYEVASITQPLELASTYNQHHSLVFSGSSPIPVKYRDNQPGTGIEIDGFNYDFNFYLS</sequence>
<dbReference type="Proteomes" id="UP001589832">
    <property type="component" value="Unassembled WGS sequence"/>
</dbReference>
<reference evidence="1 2" key="1">
    <citation type="submission" date="2024-09" db="EMBL/GenBank/DDBJ databases">
        <authorList>
            <person name="Sun Q."/>
            <person name="Mori K."/>
        </authorList>
    </citation>
    <scope>NUCLEOTIDE SEQUENCE [LARGE SCALE GENOMIC DNA]</scope>
    <source>
        <strain evidence="1 2">NCAIM B.02481</strain>
    </source>
</reference>
<proteinExistence type="predicted"/>
<accession>A0ABV6QC79</accession>